<feature type="domain" description="Transglycosylase SLT" evidence="2">
    <location>
        <begin position="23"/>
        <end position="335"/>
    </location>
</feature>
<dbReference type="Pfam" id="PF13406">
    <property type="entry name" value="SLT_2"/>
    <property type="match status" value="1"/>
</dbReference>
<dbReference type="InterPro" id="IPR023346">
    <property type="entry name" value="Lysozyme-like_dom_sf"/>
</dbReference>
<sequence>MCAALACSALPAASQEAGSPLSACVAALRKDLPAHRDVSAQTFETYTRDAQDLRPVIENATRAQPEFQIPIWDYLARRVDAQRIEEGRALLQLEAAALEGIARTHRVEPAVAVAVFGIETDYGHVRGRYPVVDATLSRACLNLGSRERKQHFFDALWLLQEGVVRQEDFNGSWAGAFGMTQFMPGTFRQHMADGDGSGSSDIVHSVPDALATTARYLRSMGWADGQRWGVEVRVPEALAQAGAAQSEHGCLASAAPSGKCRSAQAWSDAGVTRIDGSPLLQPDPAAGHVDGSTPAALLMPAGAPGPAWLVTPNYQAIWRYNRADTYALAIGLLSDALRGLPPPQAAWPTDDPGLSRVQFRELQQLLLDRGHCEMRVDGSEGPRTGAAIRAEEERLGWPPTGRAGSKLLAALREARTEAAACPVAGR</sequence>
<evidence type="ECO:0000259" key="1">
    <source>
        <dbReference type="Pfam" id="PF01471"/>
    </source>
</evidence>
<dbReference type="GO" id="GO:0008933">
    <property type="term" value="F:peptidoglycan lytic transglycosylase activity"/>
    <property type="evidence" value="ECO:0007669"/>
    <property type="project" value="TreeGrafter"/>
</dbReference>
<dbReference type="InterPro" id="IPR002477">
    <property type="entry name" value="Peptidoglycan-bd-like"/>
</dbReference>
<dbReference type="SUPFAM" id="SSF47090">
    <property type="entry name" value="PGBD-like"/>
    <property type="match status" value="1"/>
</dbReference>
<proteinExistence type="predicted"/>
<dbReference type="InterPro" id="IPR036366">
    <property type="entry name" value="PGBDSf"/>
</dbReference>
<evidence type="ECO:0000313" key="4">
    <source>
        <dbReference type="Proteomes" id="UP000599109"/>
    </source>
</evidence>
<comment type="caution">
    <text evidence="3">The sequence shown here is derived from an EMBL/GenBank/DDBJ whole genome shotgun (WGS) entry which is preliminary data.</text>
</comment>
<dbReference type="InterPro" id="IPR031304">
    <property type="entry name" value="SLT_2"/>
</dbReference>
<organism evidence="3 4">
    <name type="scientific">Ramlibacter monticola</name>
    <dbReference type="NCBI Taxonomy" id="1926872"/>
    <lineage>
        <taxon>Bacteria</taxon>
        <taxon>Pseudomonadati</taxon>
        <taxon>Pseudomonadota</taxon>
        <taxon>Betaproteobacteria</taxon>
        <taxon>Burkholderiales</taxon>
        <taxon>Comamonadaceae</taxon>
        <taxon>Ramlibacter</taxon>
    </lineage>
</organism>
<dbReference type="Gene3D" id="1.10.101.10">
    <property type="entry name" value="PGBD-like superfamily/PGBD"/>
    <property type="match status" value="1"/>
</dbReference>
<evidence type="ECO:0000259" key="2">
    <source>
        <dbReference type="Pfam" id="PF13406"/>
    </source>
</evidence>
<protein>
    <submittedName>
        <fullName evidence="3">Lytic murein transglycosylase</fullName>
    </submittedName>
</protein>
<dbReference type="Proteomes" id="UP000599109">
    <property type="component" value="Unassembled WGS sequence"/>
</dbReference>
<dbReference type="Gene3D" id="1.10.8.350">
    <property type="entry name" value="Bacterial muramidase"/>
    <property type="match status" value="1"/>
</dbReference>
<evidence type="ECO:0000313" key="3">
    <source>
        <dbReference type="EMBL" id="MBL0392844.1"/>
    </source>
</evidence>
<gene>
    <name evidence="3" type="ORF">JJ685_17030</name>
</gene>
<dbReference type="RefSeq" id="WP_201675520.1">
    <property type="nucleotide sequence ID" value="NZ_JAEQNE010000004.1"/>
</dbReference>
<dbReference type="Pfam" id="PF01471">
    <property type="entry name" value="PG_binding_1"/>
    <property type="match status" value="1"/>
</dbReference>
<dbReference type="SUPFAM" id="SSF53955">
    <property type="entry name" value="Lysozyme-like"/>
    <property type="match status" value="1"/>
</dbReference>
<dbReference type="PANTHER" id="PTHR30163">
    <property type="entry name" value="MEMBRANE-BOUND LYTIC MUREIN TRANSGLYCOSYLASE B"/>
    <property type="match status" value="1"/>
</dbReference>
<dbReference type="InterPro" id="IPR043426">
    <property type="entry name" value="MltB-like"/>
</dbReference>
<dbReference type="Gene3D" id="1.10.530.10">
    <property type="match status" value="1"/>
</dbReference>
<feature type="domain" description="Peptidoglycan binding-like" evidence="1">
    <location>
        <begin position="359"/>
        <end position="411"/>
    </location>
</feature>
<dbReference type="InterPro" id="IPR036365">
    <property type="entry name" value="PGBD-like_sf"/>
</dbReference>
<dbReference type="EMBL" id="JAEQNE010000004">
    <property type="protein sequence ID" value="MBL0392844.1"/>
    <property type="molecule type" value="Genomic_DNA"/>
</dbReference>
<name>A0A936Z0U2_9BURK</name>
<dbReference type="PANTHER" id="PTHR30163:SF10">
    <property type="entry name" value="TRANSGLYCOLASE-RELATED"/>
    <property type="match status" value="1"/>
</dbReference>
<dbReference type="AlphaFoldDB" id="A0A936Z0U2"/>
<reference evidence="3 4" key="1">
    <citation type="journal article" date="2017" name="Int. J. Syst. Evol. Microbiol.">
        <title>Ramlibacter monticola sp. nov., isolated from forest soil.</title>
        <authorList>
            <person name="Chaudhary D.K."/>
            <person name="Kim J."/>
        </authorList>
    </citation>
    <scope>NUCLEOTIDE SEQUENCE [LARGE SCALE GENOMIC DNA]</scope>
    <source>
        <strain evidence="3 4">KACC 19175</strain>
    </source>
</reference>
<accession>A0A936Z0U2</accession>
<keyword evidence="4" id="KW-1185">Reference proteome</keyword>
<dbReference type="GO" id="GO:0009253">
    <property type="term" value="P:peptidoglycan catabolic process"/>
    <property type="evidence" value="ECO:0007669"/>
    <property type="project" value="TreeGrafter"/>
</dbReference>